<gene>
    <name evidence="1" type="ORF">LCGC14_2375670</name>
</gene>
<dbReference type="AlphaFoldDB" id="A0A0F9C2J5"/>
<comment type="caution">
    <text evidence="1">The sequence shown here is derived from an EMBL/GenBank/DDBJ whole genome shotgun (WGS) entry which is preliminary data.</text>
</comment>
<evidence type="ECO:0000313" key="1">
    <source>
        <dbReference type="EMBL" id="KKL28384.1"/>
    </source>
</evidence>
<protein>
    <submittedName>
        <fullName evidence="1">Uncharacterized protein</fullName>
    </submittedName>
</protein>
<dbReference type="EMBL" id="LAZR01035117">
    <property type="protein sequence ID" value="KKL28384.1"/>
    <property type="molecule type" value="Genomic_DNA"/>
</dbReference>
<organism evidence="1">
    <name type="scientific">marine sediment metagenome</name>
    <dbReference type="NCBI Taxonomy" id="412755"/>
    <lineage>
        <taxon>unclassified sequences</taxon>
        <taxon>metagenomes</taxon>
        <taxon>ecological metagenomes</taxon>
    </lineage>
</organism>
<sequence length="88" mass="9668">MDNKALSNLIGQEPRYGAILAKALAFEQANVSAEGWAWHGVDAYPAQLSKLVVLGIIRIAQKGPPRSCTLYRLTNAVQTRRFLDGEDL</sequence>
<proteinExistence type="predicted"/>
<name>A0A0F9C2J5_9ZZZZ</name>
<accession>A0A0F9C2J5</accession>
<reference evidence="1" key="1">
    <citation type="journal article" date="2015" name="Nature">
        <title>Complex archaea that bridge the gap between prokaryotes and eukaryotes.</title>
        <authorList>
            <person name="Spang A."/>
            <person name="Saw J.H."/>
            <person name="Jorgensen S.L."/>
            <person name="Zaremba-Niedzwiedzka K."/>
            <person name="Martijn J."/>
            <person name="Lind A.E."/>
            <person name="van Eijk R."/>
            <person name="Schleper C."/>
            <person name="Guy L."/>
            <person name="Ettema T.J."/>
        </authorList>
    </citation>
    <scope>NUCLEOTIDE SEQUENCE</scope>
</reference>